<dbReference type="InterPro" id="IPR059232">
    <property type="entry name" value="Porin_put"/>
</dbReference>
<reference evidence="1" key="1">
    <citation type="journal article" date="2021" name="PeerJ">
        <title>Extensive microbial diversity within the chicken gut microbiome revealed by metagenomics and culture.</title>
        <authorList>
            <person name="Gilroy R."/>
            <person name="Ravi A."/>
            <person name="Getino M."/>
            <person name="Pursley I."/>
            <person name="Horton D.L."/>
            <person name="Alikhan N.F."/>
            <person name="Baker D."/>
            <person name="Gharbi K."/>
            <person name="Hall N."/>
            <person name="Watson M."/>
            <person name="Adriaenssens E.M."/>
            <person name="Foster-Nyarko E."/>
            <person name="Jarju S."/>
            <person name="Secka A."/>
            <person name="Antonio M."/>
            <person name="Oren A."/>
            <person name="Chaudhuri R.R."/>
            <person name="La Ragione R."/>
            <person name="Hildebrand F."/>
            <person name="Pallen M.J."/>
        </authorList>
    </citation>
    <scope>NUCLEOTIDE SEQUENCE</scope>
    <source>
        <strain evidence="1">ChiGjej2B2-19336</strain>
    </source>
</reference>
<sequence length="391" mass="43601">LTFSVSEQLSGYFQFRSYWDWGTNNYGDTDTYAFEGDRNNEIYLRQAYIDWLIPNTDVKVRMGRQNIALPALADGKNIVMWSKDPTDGITVSAPVTDWMTVNAFWARHAREADKVQITRKSNNIDVFGLAADMAFEGFKVTPFVAYAAVGDGMDLGGWTNNNKPVKGKSSVYWAGITGAMTYFDPFTVKASFVYGDRNFTSDNTAAYVGQPSQHGYFMEGSVSYKTAYGTPELLAFYGSGDSDDAQYAYQGSIPSVGGRFKGSYAFFNGSGLLDNEIENNHNGNGAWGVRLAWNGLSFIEDLSHDFAVVYAQGTNDSENAARFGLNPSWYMTTDDSIVELDFGTTYKIYKNLTAYLEAAYVFEDFETGADHARLGSYDDAWKIALLFQYKF</sequence>
<dbReference type="SUPFAM" id="SSF56935">
    <property type="entry name" value="Porins"/>
    <property type="match status" value="1"/>
</dbReference>
<evidence type="ECO:0000313" key="2">
    <source>
        <dbReference type="Proteomes" id="UP000698963"/>
    </source>
</evidence>
<dbReference type="Proteomes" id="UP000698963">
    <property type="component" value="Unassembled WGS sequence"/>
</dbReference>
<name>A0A921AXA2_9BACT</name>
<feature type="non-terminal residue" evidence="1">
    <location>
        <position position="1"/>
    </location>
</feature>
<evidence type="ECO:0000313" key="1">
    <source>
        <dbReference type="EMBL" id="HJD97794.1"/>
    </source>
</evidence>
<reference evidence="1" key="2">
    <citation type="submission" date="2021-09" db="EMBL/GenBank/DDBJ databases">
        <authorList>
            <person name="Gilroy R."/>
        </authorList>
    </citation>
    <scope>NUCLEOTIDE SEQUENCE</scope>
    <source>
        <strain evidence="1">ChiGjej2B2-19336</strain>
    </source>
</reference>
<comment type="caution">
    <text evidence="1">The sequence shown here is derived from an EMBL/GenBank/DDBJ whole genome shotgun (WGS) entry which is preliminary data.</text>
</comment>
<dbReference type="EMBL" id="DYZA01000183">
    <property type="protein sequence ID" value="HJD97794.1"/>
    <property type="molecule type" value="Genomic_DNA"/>
</dbReference>
<gene>
    <name evidence="1" type="ORF">K8W16_09140</name>
</gene>
<proteinExistence type="predicted"/>
<protein>
    <submittedName>
        <fullName evidence="1">Outer membrane homotrimeric porin</fullName>
    </submittedName>
</protein>
<dbReference type="NCBIfam" id="NF033939">
    <property type="entry name" value="DESULF_POR1"/>
    <property type="match status" value="1"/>
</dbReference>
<organism evidence="1 2">
    <name type="scientific">Mailhella massiliensis</name>
    <dbReference type="NCBI Taxonomy" id="1903261"/>
    <lineage>
        <taxon>Bacteria</taxon>
        <taxon>Pseudomonadati</taxon>
        <taxon>Thermodesulfobacteriota</taxon>
        <taxon>Desulfovibrionia</taxon>
        <taxon>Desulfovibrionales</taxon>
        <taxon>Desulfovibrionaceae</taxon>
        <taxon>Mailhella</taxon>
    </lineage>
</organism>
<accession>A0A921AXA2</accession>
<dbReference type="RefSeq" id="WP_304122839.1">
    <property type="nucleotide sequence ID" value="NZ_DYZA01000183.1"/>
</dbReference>
<dbReference type="AlphaFoldDB" id="A0A921AXA2"/>